<dbReference type="PROSITE" id="PS50297">
    <property type="entry name" value="ANK_REP_REGION"/>
    <property type="match status" value="4"/>
</dbReference>
<keyword evidence="1" id="KW-0677">Repeat</keyword>
<evidence type="ECO:0000256" key="1">
    <source>
        <dbReference type="ARBA" id="ARBA00022737"/>
    </source>
</evidence>
<dbReference type="PANTHER" id="PTHR24171">
    <property type="entry name" value="ANKYRIN REPEAT DOMAIN-CONTAINING PROTEIN 39-RELATED"/>
    <property type="match status" value="1"/>
</dbReference>
<dbReference type="SUPFAM" id="SSF48403">
    <property type="entry name" value="Ankyrin repeat"/>
    <property type="match status" value="1"/>
</dbReference>
<dbReference type="PROSITE" id="PS50088">
    <property type="entry name" value="ANK_REPEAT"/>
    <property type="match status" value="4"/>
</dbReference>
<dbReference type="PROSITE" id="PS51257">
    <property type="entry name" value="PROKAR_LIPOPROTEIN"/>
    <property type="match status" value="1"/>
</dbReference>
<evidence type="ECO:0000256" key="2">
    <source>
        <dbReference type="ARBA" id="ARBA00023043"/>
    </source>
</evidence>
<feature type="region of interest" description="Disordered" evidence="3">
    <location>
        <begin position="20"/>
        <end position="50"/>
    </location>
</feature>
<dbReference type="SMART" id="SM00248">
    <property type="entry name" value="ANK"/>
    <property type="match status" value="7"/>
</dbReference>
<accession>A0A382DGP2</accession>
<dbReference type="GO" id="GO:0004842">
    <property type="term" value="F:ubiquitin-protein transferase activity"/>
    <property type="evidence" value="ECO:0007669"/>
    <property type="project" value="TreeGrafter"/>
</dbReference>
<organism evidence="4">
    <name type="scientific">marine metagenome</name>
    <dbReference type="NCBI Taxonomy" id="408172"/>
    <lineage>
        <taxon>unclassified sequences</taxon>
        <taxon>metagenomes</taxon>
        <taxon>ecological metagenomes</taxon>
    </lineage>
</organism>
<dbReference type="Gene3D" id="1.25.40.20">
    <property type="entry name" value="Ankyrin repeat-containing domain"/>
    <property type="match status" value="3"/>
</dbReference>
<keyword evidence="2" id="KW-0040">ANK repeat</keyword>
<dbReference type="InterPro" id="IPR002110">
    <property type="entry name" value="Ankyrin_rpt"/>
</dbReference>
<proteinExistence type="predicted"/>
<dbReference type="GO" id="GO:0085020">
    <property type="term" value="P:protein K6-linked ubiquitination"/>
    <property type="evidence" value="ECO:0007669"/>
    <property type="project" value="TreeGrafter"/>
</dbReference>
<sequence>MKSQLIAIVAAVVLVGCGESQQSTPAPEEKPAESVVKPAKPEPPTAKAPDISINDAAKAGNIEAVKERLAAGVDVNTKGVGGMTPLHRAAREGHKETVEFLISNSADVNAKDKTGRVPLHRAARQGHKEVAELLINKDADVNAKSESGLFKGQTPLDEAIRRKRTELADLLRKHGGKYGSITVAARVGDVEALSEFLAAGVDASAIGPLSAAASGGHKRFVELLIANGADVTAKNEYGSTPLHNAATIEIAELLITNGADINAKINDGSSPLLAAAMKGHKEVAELLIAKGADVNAKSESVIGEDKTALDWAVDQDHTGIADLLRKHGGKTGAELKAEGK</sequence>
<dbReference type="GO" id="GO:0031436">
    <property type="term" value="C:BRCA1-BARD1 complex"/>
    <property type="evidence" value="ECO:0007669"/>
    <property type="project" value="TreeGrafter"/>
</dbReference>
<dbReference type="GO" id="GO:0070531">
    <property type="term" value="C:BRCA1-A complex"/>
    <property type="evidence" value="ECO:0007669"/>
    <property type="project" value="TreeGrafter"/>
</dbReference>
<reference evidence="4" key="1">
    <citation type="submission" date="2018-05" db="EMBL/GenBank/DDBJ databases">
        <authorList>
            <person name="Lanie J.A."/>
            <person name="Ng W.-L."/>
            <person name="Kazmierczak K.M."/>
            <person name="Andrzejewski T.M."/>
            <person name="Davidsen T.M."/>
            <person name="Wayne K.J."/>
            <person name="Tettelin H."/>
            <person name="Glass J.I."/>
            <person name="Rusch D."/>
            <person name="Podicherti R."/>
            <person name="Tsui H.-C.T."/>
            <person name="Winkler M.E."/>
        </authorList>
    </citation>
    <scope>NUCLEOTIDE SEQUENCE</scope>
</reference>
<name>A0A382DGP2_9ZZZZ</name>
<dbReference type="InterPro" id="IPR036770">
    <property type="entry name" value="Ankyrin_rpt-contain_sf"/>
</dbReference>
<dbReference type="Pfam" id="PF12796">
    <property type="entry name" value="Ank_2"/>
    <property type="match status" value="2"/>
</dbReference>
<dbReference type="PRINTS" id="PR01415">
    <property type="entry name" value="ANKYRIN"/>
</dbReference>
<dbReference type="AlphaFoldDB" id="A0A382DGP2"/>
<protein>
    <submittedName>
        <fullName evidence="4">Uncharacterized protein</fullName>
    </submittedName>
</protein>
<evidence type="ECO:0000256" key="3">
    <source>
        <dbReference type="SAM" id="MobiDB-lite"/>
    </source>
</evidence>
<dbReference type="Pfam" id="PF13637">
    <property type="entry name" value="Ank_4"/>
    <property type="match status" value="1"/>
</dbReference>
<gene>
    <name evidence="4" type="ORF">METZ01_LOCUS190249</name>
</gene>
<evidence type="ECO:0000313" key="4">
    <source>
        <dbReference type="EMBL" id="SVB37395.1"/>
    </source>
</evidence>
<dbReference type="EMBL" id="UINC01039222">
    <property type="protein sequence ID" value="SVB37395.1"/>
    <property type="molecule type" value="Genomic_DNA"/>
</dbReference>
<dbReference type="PANTHER" id="PTHR24171:SF9">
    <property type="entry name" value="ANKYRIN REPEAT DOMAIN-CONTAINING PROTEIN 39"/>
    <property type="match status" value="1"/>
</dbReference>